<dbReference type="SUPFAM" id="SSF74650">
    <property type="entry name" value="Galactose mutarotase-like"/>
    <property type="match status" value="1"/>
</dbReference>
<dbReference type="InterPro" id="IPR008183">
    <property type="entry name" value="Aldose_1/G6P_1-epimerase"/>
</dbReference>
<dbReference type="Pfam" id="PF01263">
    <property type="entry name" value="Aldose_epim"/>
    <property type="match status" value="1"/>
</dbReference>
<dbReference type="EMBL" id="CP121687">
    <property type="protein sequence ID" value="WZL69502.1"/>
    <property type="molecule type" value="Genomic_DNA"/>
</dbReference>
<evidence type="ECO:0000313" key="2">
    <source>
        <dbReference type="Proteomes" id="UP001486565"/>
    </source>
</evidence>
<sequence length="286" mass="33142">MENQWLKVSTKAEGAELTSILLKKDNTEYLWQGDPKIWGRHAPILFPIVGRLKENRCTIDGKEYHMTQHGFARDMTFDILEESEEHILYQLTSNEDTLKHYPYRFQLRVEYILKEKSIIIKYSVKNIDDQKIYFSIGAHPGFNCPLLEGESMEDYVLEFEKEEVLDKMCLDNGLILEEKQPFLNHEKTISLTKDLFINDALIVENTASKSITLKSTKSNKSVCVTFDEFRYLGIWSKPEGAPFVCIEPWLGIADYKDKTVDFKDKAGILSLDPEEESQCSYIISIE</sequence>
<accession>A0ABZ2Y2G8</accession>
<keyword evidence="2" id="KW-1185">Reference proteome</keyword>
<dbReference type="CDD" id="cd09024">
    <property type="entry name" value="Aldose_epim_lacX"/>
    <property type="match status" value="1"/>
</dbReference>
<dbReference type="InterPro" id="IPR011013">
    <property type="entry name" value="Gal_mutarotase_sf_dom"/>
</dbReference>
<dbReference type="PANTHER" id="PTHR11122:SF13">
    <property type="entry name" value="GLUCOSE-6-PHOSPHATE 1-EPIMERASE"/>
    <property type="match status" value="1"/>
</dbReference>
<dbReference type="Proteomes" id="UP001486565">
    <property type="component" value="Chromosome"/>
</dbReference>
<evidence type="ECO:0000313" key="1">
    <source>
        <dbReference type="EMBL" id="WZL69502.1"/>
    </source>
</evidence>
<dbReference type="InterPro" id="IPR037481">
    <property type="entry name" value="LacX"/>
</dbReference>
<protein>
    <submittedName>
        <fullName evidence="1">Aldose 1-epimerase family protein</fullName>
    </submittedName>
</protein>
<proteinExistence type="predicted"/>
<dbReference type="InterPro" id="IPR014718">
    <property type="entry name" value="GH-type_carb-bd"/>
</dbReference>
<name>A0ABZ2Y2G8_9FIRM</name>
<dbReference type="PANTHER" id="PTHR11122">
    <property type="entry name" value="APOSPORY-ASSOCIATED PROTEIN C-RELATED"/>
    <property type="match status" value="1"/>
</dbReference>
<organism evidence="1 2">
    <name type="scientific">Defluviitalea saccharophila</name>
    <dbReference type="NCBI Taxonomy" id="879970"/>
    <lineage>
        <taxon>Bacteria</taxon>
        <taxon>Bacillati</taxon>
        <taxon>Bacillota</taxon>
        <taxon>Clostridia</taxon>
        <taxon>Lachnospirales</taxon>
        <taxon>Defluviitaleaceae</taxon>
        <taxon>Defluviitalea</taxon>
    </lineage>
</organism>
<gene>
    <name evidence="1" type="ORF">QBE51_12040</name>
</gene>
<reference evidence="1 2" key="1">
    <citation type="submission" date="2023-03" db="EMBL/GenBank/DDBJ databases">
        <title>Novel Species.</title>
        <authorList>
            <person name="Ma S."/>
        </authorList>
    </citation>
    <scope>NUCLEOTIDE SEQUENCE [LARGE SCALE GENOMIC DNA]</scope>
    <source>
        <strain evidence="1 2">LIND6LT2</strain>
    </source>
</reference>
<dbReference type="RefSeq" id="WP_341876497.1">
    <property type="nucleotide sequence ID" value="NZ_CP121687.1"/>
</dbReference>
<dbReference type="Gene3D" id="2.70.98.10">
    <property type="match status" value="1"/>
</dbReference>